<evidence type="ECO:0000256" key="1">
    <source>
        <dbReference type="SAM" id="MobiDB-lite"/>
    </source>
</evidence>
<feature type="compositionally biased region" description="Basic and acidic residues" evidence="1">
    <location>
        <begin position="154"/>
        <end position="168"/>
    </location>
</feature>
<evidence type="ECO:0000313" key="3">
    <source>
        <dbReference type="Proteomes" id="UP000481153"/>
    </source>
</evidence>
<dbReference type="VEuPathDB" id="FungiDB:AeMF1_016358"/>
<protein>
    <submittedName>
        <fullName evidence="2">Uncharacterized protein</fullName>
    </submittedName>
</protein>
<keyword evidence="3" id="KW-1185">Reference proteome</keyword>
<proteinExistence type="predicted"/>
<gene>
    <name evidence="2" type="ORF">Ae201684_002893</name>
</gene>
<dbReference type="AlphaFoldDB" id="A0A6G0XP33"/>
<name>A0A6G0XP33_9STRA</name>
<dbReference type="EMBL" id="VJMJ01000030">
    <property type="protein sequence ID" value="KAF0742229.1"/>
    <property type="molecule type" value="Genomic_DNA"/>
</dbReference>
<organism evidence="2 3">
    <name type="scientific">Aphanomyces euteiches</name>
    <dbReference type="NCBI Taxonomy" id="100861"/>
    <lineage>
        <taxon>Eukaryota</taxon>
        <taxon>Sar</taxon>
        <taxon>Stramenopiles</taxon>
        <taxon>Oomycota</taxon>
        <taxon>Saprolegniomycetes</taxon>
        <taxon>Saprolegniales</taxon>
        <taxon>Verrucalvaceae</taxon>
        <taxon>Aphanomyces</taxon>
    </lineage>
</organism>
<dbReference type="Proteomes" id="UP000481153">
    <property type="component" value="Unassembled WGS sequence"/>
</dbReference>
<evidence type="ECO:0000313" key="2">
    <source>
        <dbReference type="EMBL" id="KAF0742229.1"/>
    </source>
</evidence>
<reference evidence="2 3" key="1">
    <citation type="submission" date="2019-07" db="EMBL/GenBank/DDBJ databases">
        <title>Genomics analysis of Aphanomyces spp. identifies a new class of oomycete effector associated with host adaptation.</title>
        <authorList>
            <person name="Gaulin E."/>
        </authorList>
    </citation>
    <scope>NUCLEOTIDE SEQUENCE [LARGE SCALE GENOMIC DNA]</scope>
    <source>
        <strain evidence="2 3">ATCC 201684</strain>
    </source>
</reference>
<accession>A0A6G0XP33</accession>
<sequence>MMMKEAAAPISLDPDTLRIAQQLLHFSRPSPTQKKGHIKHVGQALHTPPHKIITATKFAQRLTMSPVPFPTSALAASSTSSTSSKTISINSCEDMTPEELLRQHRLRFKSIRQRWQKWHRERRKRLSRFEVKRHFARRIPQTPSPPLTTAANDTARRSPTEDDRRCST</sequence>
<comment type="caution">
    <text evidence="2">The sequence shown here is derived from an EMBL/GenBank/DDBJ whole genome shotgun (WGS) entry which is preliminary data.</text>
</comment>
<feature type="region of interest" description="Disordered" evidence="1">
    <location>
        <begin position="133"/>
        <end position="168"/>
    </location>
</feature>